<reference evidence="5" key="1">
    <citation type="submission" date="2019-08" db="EMBL/GenBank/DDBJ databases">
        <authorList>
            <person name="Kucharzyk K."/>
            <person name="Murdoch R.W."/>
            <person name="Higgins S."/>
            <person name="Loffler F."/>
        </authorList>
    </citation>
    <scope>NUCLEOTIDE SEQUENCE</scope>
</reference>
<dbReference type="InterPro" id="IPR000836">
    <property type="entry name" value="PRTase_dom"/>
</dbReference>
<comment type="caution">
    <text evidence="5">The sequence shown here is derived from an EMBL/GenBank/DDBJ whole genome shotgun (WGS) entry which is preliminary data.</text>
</comment>
<dbReference type="NCBIfam" id="NF003548">
    <property type="entry name" value="PRK05205.1-4"/>
    <property type="match status" value="1"/>
</dbReference>
<dbReference type="NCBIfam" id="NF003547">
    <property type="entry name" value="PRK05205.1-3"/>
    <property type="match status" value="1"/>
</dbReference>
<dbReference type="EMBL" id="VSSQ01001548">
    <property type="protein sequence ID" value="MPM09253.1"/>
    <property type="molecule type" value="Genomic_DNA"/>
</dbReference>
<proteinExistence type="inferred from homology"/>
<keyword evidence="2" id="KW-0805">Transcription regulation</keyword>
<dbReference type="InterPro" id="IPR029057">
    <property type="entry name" value="PRTase-like"/>
</dbReference>
<gene>
    <name evidence="5" type="primary">pyrR_7</name>
    <name evidence="5" type="ORF">SDC9_55569</name>
</gene>
<organism evidence="5">
    <name type="scientific">bioreactor metagenome</name>
    <dbReference type="NCBI Taxonomy" id="1076179"/>
    <lineage>
        <taxon>unclassified sequences</taxon>
        <taxon>metagenomes</taxon>
        <taxon>ecological metagenomes</taxon>
    </lineage>
</organism>
<dbReference type="PANTHER" id="PTHR11608">
    <property type="entry name" value="BIFUNCTIONAL PROTEIN PYRR"/>
    <property type="match status" value="1"/>
</dbReference>
<accession>A0A644X4M6</accession>
<evidence type="ECO:0000313" key="5">
    <source>
        <dbReference type="EMBL" id="MPM09253.1"/>
    </source>
</evidence>
<dbReference type="CDD" id="cd06223">
    <property type="entry name" value="PRTases_typeI"/>
    <property type="match status" value="1"/>
</dbReference>
<evidence type="ECO:0000256" key="2">
    <source>
        <dbReference type="ARBA" id="ARBA00023015"/>
    </source>
</evidence>
<name>A0A644X4M6_9ZZZZ</name>
<dbReference type="HAMAP" id="MF_01219">
    <property type="entry name" value="PyrR"/>
    <property type="match status" value="1"/>
</dbReference>
<dbReference type="NCBIfam" id="NF003549">
    <property type="entry name" value="PRK05205.1-5"/>
    <property type="match status" value="1"/>
</dbReference>
<dbReference type="FunFam" id="3.40.50.2020:FF:000020">
    <property type="entry name" value="Bifunctional protein PyrR"/>
    <property type="match status" value="1"/>
</dbReference>
<keyword evidence="3" id="KW-0804">Transcription</keyword>
<dbReference type="SUPFAM" id="SSF53271">
    <property type="entry name" value="PRTase-like"/>
    <property type="match status" value="1"/>
</dbReference>
<dbReference type="InterPro" id="IPR023050">
    <property type="entry name" value="PyrR"/>
</dbReference>
<dbReference type="InterPro" id="IPR050137">
    <property type="entry name" value="PyrR_bifunctional"/>
</dbReference>
<dbReference type="AlphaFoldDB" id="A0A644X4M6"/>
<dbReference type="Pfam" id="PF00156">
    <property type="entry name" value="Pribosyltran"/>
    <property type="match status" value="1"/>
</dbReference>
<feature type="domain" description="Phosphoribosyltransferase" evidence="4">
    <location>
        <begin position="25"/>
        <end position="177"/>
    </location>
</feature>
<sequence>MEGDGEVTAQTEQKWAEKASVLGAEDMERVLRRIAVEIVERNKGLERVILLGIQRRGVYLAARLREMLREAEKVKVPSGELDITLYRDDISVLSDQPVVHSTSVPGDITGKKVVLVDDVLFTGRTVRAALDAITDLGRPERVQLAVLVDRGHRELPIAADYVGKTVPTSRSENVEVRVKELDGEDRVVICERTGGTESGVEA</sequence>
<dbReference type="PANTHER" id="PTHR11608:SF0">
    <property type="entry name" value="BIFUNCTIONAL PROTEIN PYRR"/>
    <property type="match status" value="1"/>
</dbReference>
<dbReference type="Gene3D" id="3.40.50.2020">
    <property type="match status" value="1"/>
</dbReference>
<protein>
    <submittedName>
        <fullName evidence="5">Bifunctional protein PyrR</fullName>
    </submittedName>
</protein>
<evidence type="ECO:0000259" key="4">
    <source>
        <dbReference type="Pfam" id="PF00156"/>
    </source>
</evidence>
<evidence type="ECO:0000256" key="3">
    <source>
        <dbReference type="ARBA" id="ARBA00023163"/>
    </source>
</evidence>
<comment type="similarity">
    <text evidence="1">Belongs to the purine/pyrimidine phosphoribosyltransferase family. PyrR subfamily.</text>
</comment>
<evidence type="ECO:0000256" key="1">
    <source>
        <dbReference type="ARBA" id="ARBA00005565"/>
    </source>
</evidence>